<dbReference type="InterPro" id="IPR025855">
    <property type="entry name" value="Replic_Relax"/>
</dbReference>
<evidence type="ECO:0000313" key="1">
    <source>
        <dbReference type="EMBL" id="MBS4195311.1"/>
    </source>
</evidence>
<protein>
    <submittedName>
        <fullName evidence="1">Replication-relaxation family protein</fullName>
    </submittedName>
</protein>
<name>A0A942TCD9_9BACI</name>
<gene>
    <name evidence="1" type="ORF">KHA97_09605</name>
</gene>
<dbReference type="AlphaFoldDB" id="A0A942TCD9"/>
<dbReference type="Pfam" id="PF13814">
    <property type="entry name" value="Replic_Relax"/>
    <property type="match status" value="1"/>
</dbReference>
<dbReference type="EMBL" id="JAGYPG010000002">
    <property type="protein sequence ID" value="MBS4195311.1"/>
    <property type="molecule type" value="Genomic_DNA"/>
</dbReference>
<dbReference type="RefSeq" id="WP_213124539.1">
    <property type="nucleotide sequence ID" value="NZ_JAGYPG010000002.1"/>
</dbReference>
<sequence>MRKRDKAILDDLVRFRALTRNQIIDIHFGDLRNPVANANAVMLRLYRQGYVERTADYKQYVYFPADGTLRKDSAKLRHFLAIADVYIRMRKLGGLKRFNVEPKYGKGYAEPDAFVIWRGSPFFIEVQRSIYSERQIADKVARYEALARSGVIEKEAWQPKGKTVMPAVIMLTETRYAIESKTVRFVQVADIGELIPKVKPKIEGIRMKIS</sequence>
<keyword evidence="2" id="KW-1185">Reference proteome</keyword>
<reference evidence="1 2" key="1">
    <citation type="submission" date="2021-05" db="EMBL/GenBank/DDBJ databases">
        <title>Novel Bacillus species.</title>
        <authorList>
            <person name="Liu G."/>
        </authorList>
    </citation>
    <scope>NUCLEOTIDE SEQUENCE [LARGE SCALE GENOMIC DNA]</scope>
    <source>
        <strain evidence="2">FJAT-49780</strain>
    </source>
</reference>
<comment type="caution">
    <text evidence="1">The sequence shown here is derived from an EMBL/GenBank/DDBJ whole genome shotgun (WGS) entry which is preliminary data.</text>
</comment>
<dbReference type="Proteomes" id="UP000681414">
    <property type="component" value="Unassembled WGS sequence"/>
</dbReference>
<accession>A0A942TCD9</accession>
<evidence type="ECO:0000313" key="2">
    <source>
        <dbReference type="Proteomes" id="UP000681414"/>
    </source>
</evidence>
<proteinExistence type="predicted"/>
<organism evidence="1 2">
    <name type="scientific">Lederbergia citri</name>
    <dbReference type="NCBI Taxonomy" id="2833580"/>
    <lineage>
        <taxon>Bacteria</taxon>
        <taxon>Bacillati</taxon>
        <taxon>Bacillota</taxon>
        <taxon>Bacilli</taxon>
        <taxon>Bacillales</taxon>
        <taxon>Bacillaceae</taxon>
        <taxon>Lederbergia</taxon>
    </lineage>
</organism>